<accession>A0ABT3TN41</accession>
<sequence>MTASFSLSAEEQWSFNLSPYIWFAGFEGDVATIEGLPPVNVDISPSDAIDDTETSFMFISEAKKGKQGVYLDFYYSDMTSEEPIVELEDTTIQSGTKTTMATVGYTYEVFSNQNTVLEAMAGARWWQIDSTLTLRGPLPDLNISADKKESWTDPFIGIKGKSSFPGSNFYVAGGVGYGGFGINADSFYDLTANLGYQWTESIATAVGYRLYDLDYDESGFKYDVKQQGWQVGLTWQF</sequence>
<name>A0ABT3TN41_9GAMM</name>
<gene>
    <name evidence="1" type="ORF">EYC98_21450</name>
</gene>
<evidence type="ECO:0000313" key="2">
    <source>
        <dbReference type="Proteomes" id="UP001143362"/>
    </source>
</evidence>
<evidence type="ECO:0008006" key="3">
    <source>
        <dbReference type="Google" id="ProtNLM"/>
    </source>
</evidence>
<dbReference type="InterPro" id="IPR011250">
    <property type="entry name" value="OMP/PagP_B-barrel"/>
</dbReference>
<keyword evidence="2" id="KW-1185">Reference proteome</keyword>
<dbReference type="Proteomes" id="UP001143362">
    <property type="component" value="Unassembled WGS sequence"/>
</dbReference>
<proteinExistence type="predicted"/>
<dbReference type="EMBL" id="SHNN01000008">
    <property type="protein sequence ID" value="MCX2983434.1"/>
    <property type="molecule type" value="Genomic_DNA"/>
</dbReference>
<organism evidence="1 2">
    <name type="scientific">Candidatus Litorirhabdus singularis</name>
    <dbReference type="NCBI Taxonomy" id="2518993"/>
    <lineage>
        <taxon>Bacteria</taxon>
        <taxon>Pseudomonadati</taxon>
        <taxon>Pseudomonadota</taxon>
        <taxon>Gammaproteobacteria</taxon>
        <taxon>Cellvibrionales</taxon>
        <taxon>Halieaceae</taxon>
        <taxon>Candidatus Litorirhabdus</taxon>
    </lineage>
</organism>
<dbReference type="RefSeq" id="WP_279247475.1">
    <property type="nucleotide sequence ID" value="NZ_SHNN01000008.1"/>
</dbReference>
<evidence type="ECO:0000313" key="1">
    <source>
        <dbReference type="EMBL" id="MCX2983434.1"/>
    </source>
</evidence>
<dbReference type="SUPFAM" id="SSF56925">
    <property type="entry name" value="OMPA-like"/>
    <property type="match status" value="1"/>
</dbReference>
<comment type="caution">
    <text evidence="1">The sequence shown here is derived from an EMBL/GenBank/DDBJ whole genome shotgun (WGS) entry which is preliminary data.</text>
</comment>
<protein>
    <recommendedName>
        <fullName evidence="3">Outer membrane protein beta-barrel domain-containing protein</fullName>
    </recommendedName>
</protein>
<reference evidence="1" key="1">
    <citation type="submission" date="2019-02" db="EMBL/GenBank/DDBJ databases">
        <authorList>
            <person name="Li S.-H."/>
        </authorList>
    </citation>
    <scope>NUCLEOTIDE SEQUENCE</scope>
    <source>
        <strain evidence="1">IMCC14734</strain>
    </source>
</reference>